<comment type="similarity">
    <text evidence="2">Belongs to the GtrA family.</text>
</comment>
<keyword evidence="9" id="KW-1185">Reference proteome</keyword>
<dbReference type="OrthoDB" id="9807815at2"/>
<dbReference type="PANTHER" id="PTHR38459:SF1">
    <property type="entry name" value="PROPHAGE BACTOPRENOL-LINKED GLUCOSE TRANSLOCASE HOMOLOG"/>
    <property type="match status" value="1"/>
</dbReference>
<accession>A0A4R4N2S0</accession>
<dbReference type="Pfam" id="PF04138">
    <property type="entry name" value="GtrA_DPMS_TM"/>
    <property type="match status" value="1"/>
</dbReference>
<gene>
    <name evidence="8" type="ORF">E1267_28140</name>
</gene>
<comment type="caution">
    <text evidence="8">The sequence shown here is derived from an EMBL/GenBank/DDBJ whole genome shotgun (WGS) entry which is preliminary data.</text>
</comment>
<evidence type="ECO:0000256" key="2">
    <source>
        <dbReference type="ARBA" id="ARBA00009399"/>
    </source>
</evidence>
<dbReference type="AlphaFoldDB" id="A0A4R4N2S0"/>
<evidence type="ECO:0000259" key="7">
    <source>
        <dbReference type="Pfam" id="PF04138"/>
    </source>
</evidence>
<proteinExistence type="inferred from homology"/>
<feature type="transmembrane region" description="Helical" evidence="6">
    <location>
        <begin position="83"/>
        <end position="108"/>
    </location>
</feature>
<dbReference type="PANTHER" id="PTHR38459">
    <property type="entry name" value="PROPHAGE BACTOPRENOL-LINKED GLUCOSE TRANSLOCASE HOMOLOG"/>
    <property type="match status" value="1"/>
</dbReference>
<evidence type="ECO:0000256" key="1">
    <source>
        <dbReference type="ARBA" id="ARBA00004141"/>
    </source>
</evidence>
<reference evidence="8 9" key="1">
    <citation type="submission" date="2019-02" db="EMBL/GenBank/DDBJ databases">
        <title>Draft genome sequences of novel Actinobacteria.</title>
        <authorList>
            <person name="Sahin N."/>
            <person name="Ay H."/>
            <person name="Saygin H."/>
        </authorList>
    </citation>
    <scope>NUCLEOTIDE SEQUENCE [LARGE SCALE GENOMIC DNA]</scope>
    <source>
        <strain evidence="8 9">KC201</strain>
    </source>
</reference>
<keyword evidence="3 6" id="KW-0812">Transmembrane</keyword>
<dbReference type="EMBL" id="SMJZ01000125">
    <property type="protein sequence ID" value="TDC02915.1"/>
    <property type="molecule type" value="Genomic_DNA"/>
</dbReference>
<comment type="subcellular location">
    <subcellularLocation>
        <location evidence="1">Membrane</location>
        <topology evidence="1">Multi-pass membrane protein</topology>
    </subcellularLocation>
</comment>
<evidence type="ECO:0000256" key="4">
    <source>
        <dbReference type="ARBA" id="ARBA00022989"/>
    </source>
</evidence>
<feature type="transmembrane region" description="Helical" evidence="6">
    <location>
        <begin position="21"/>
        <end position="40"/>
    </location>
</feature>
<dbReference type="InterPro" id="IPR051401">
    <property type="entry name" value="GtrA_CellWall_Glycosyl"/>
</dbReference>
<dbReference type="RefSeq" id="WP_132336667.1">
    <property type="nucleotide sequence ID" value="NZ_SMJZ01000125.1"/>
</dbReference>
<feature type="transmembrane region" description="Helical" evidence="6">
    <location>
        <begin position="114"/>
        <end position="133"/>
    </location>
</feature>
<evidence type="ECO:0000256" key="3">
    <source>
        <dbReference type="ARBA" id="ARBA00022692"/>
    </source>
</evidence>
<sequence>MDFARRLYERFASLVHELAKFGSIGAIAFLIDTGAYNLFLLGVELGPLTSKVFATTISATFAYLGNRFWTFRHREQSGLGREYFLFFLLNGIALLFGLLVIGFTTYTLHLVDPLSANIANIIGVGLGTLFRFWSYKKWVFLEATEPIPVELPEAGVKQDR</sequence>
<dbReference type="Proteomes" id="UP000295157">
    <property type="component" value="Unassembled WGS sequence"/>
</dbReference>
<name>A0A4R4N2S0_9ACTN</name>
<evidence type="ECO:0000256" key="5">
    <source>
        <dbReference type="ARBA" id="ARBA00023136"/>
    </source>
</evidence>
<feature type="transmembrane region" description="Helical" evidence="6">
    <location>
        <begin position="52"/>
        <end position="71"/>
    </location>
</feature>
<organism evidence="8 9">
    <name type="scientific">Nonomuraea longispora</name>
    <dbReference type="NCBI Taxonomy" id="1848320"/>
    <lineage>
        <taxon>Bacteria</taxon>
        <taxon>Bacillati</taxon>
        <taxon>Actinomycetota</taxon>
        <taxon>Actinomycetes</taxon>
        <taxon>Streptosporangiales</taxon>
        <taxon>Streptosporangiaceae</taxon>
        <taxon>Nonomuraea</taxon>
    </lineage>
</organism>
<dbReference type="InterPro" id="IPR007267">
    <property type="entry name" value="GtrA_DPMS_TM"/>
</dbReference>
<keyword evidence="5 6" id="KW-0472">Membrane</keyword>
<evidence type="ECO:0000313" key="8">
    <source>
        <dbReference type="EMBL" id="TDC02915.1"/>
    </source>
</evidence>
<evidence type="ECO:0000256" key="6">
    <source>
        <dbReference type="SAM" id="Phobius"/>
    </source>
</evidence>
<keyword evidence="4 6" id="KW-1133">Transmembrane helix</keyword>
<protein>
    <submittedName>
        <fullName evidence="8">GtrA family protein</fullName>
    </submittedName>
</protein>
<dbReference type="GO" id="GO:0000271">
    <property type="term" value="P:polysaccharide biosynthetic process"/>
    <property type="evidence" value="ECO:0007669"/>
    <property type="project" value="InterPro"/>
</dbReference>
<feature type="domain" description="GtrA/DPMS transmembrane" evidence="7">
    <location>
        <begin position="20"/>
        <end position="140"/>
    </location>
</feature>
<dbReference type="GO" id="GO:0005886">
    <property type="term" value="C:plasma membrane"/>
    <property type="evidence" value="ECO:0007669"/>
    <property type="project" value="TreeGrafter"/>
</dbReference>
<evidence type="ECO:0000313" key="9">
    <source>
        <dbReference type="Proteomes" id="UP000295157"/>
    </source>
</evidence>